<dbReference type="HOGENOM" id="CLU_1590397_0_0_1"/>
<dbReference type="Proteomes" id="UP000054018">
    <property type="component" value="Unassembled WGS sequence"/>
</dbReference>
<dbReference type="STRING" id="765257.A0A0C9XR91"/>
<dbReference type="AlphaFoldDB" id="A0A0C9XR91"/>
<evidence type="ECO:0000256" key="1">
    <source>
        <dbReference type="SAM" id="MobiDB-lite"/>
    </source>
</evidence>
<proteinExistence type="predicted"/>
<name>A0A0C9XR91_9AGAM</name>
<organism evidence="2 3">
    <name type="scientific">Pisolithus microcarpus 441</name>
    <dbReference type="NCBI Taxonomy" id="765257"/>
    <lineage>
        <taxon>Eukaryota</taxon>
        <taxon>Fungi</taxon>
        <taxon>Dikarya</taxon>
        <taxon>Basidiomycota</taxon>
        <taxon>Agaricomycotina</taxon>
        <taxon>Agaricomycetes</taxon>
        <taxon>Agaricomycetidae</taxon>
        <taxon>Boletales</taxon>
        <taxon>Sclerodermatineae</taxon>
        <taxon>Pisolithaceae</taxon>
        <taxon>Pisolithus</taxon>
    </lineage>
</organism>
<feature type="non-terminal residue" evidence="2">
    <location>
        <position position="1"/>
    </location>
</feature>
<gene>
    <name evidence="2" type="ORF">PISMIDRAFT_116349</name>
</gene>
<reference evidence="3" key="2">
    <citation type="submission" date="2015-01" db="EMBL/GenBank/DDBJ databases">
        <title>Evolutionary Origins and Diversification of the Mycorrhizal Mutualists.</title>
        <authorList>
            <consortium name="DOE Joint Genome Institute"/>
            <consortium name="Mycorrhizal Genomics Consortium"/>
            <person name="Kohler A."/>
            <person name="Kuo A."/>
            <person name="Nagy L.G."/>
            <person name="Floudas D."/>
            <person name="Copeland A."/>
            <person name="Barry K.W."/>
            <person name="Cichocki N."/>
            <person name="Veneault-Fourrey C."/>
            <person name="LaButti K."/>
            <person name="Lindquist E.A."/>
            <person name="Lipzen A."/>
            <person name="Lundell T."/>
            <person name="Morin E."/>
            <person name="Murat C."/>
            <person name="Riley R."/>
            <person name="Ohm R."/>
            <person name="Sun H."/>
            <person name="Tunlid A."/>
            <person name="Henrissat B."/>
            <person name="Grigoriev I.V."/>
            <person name="Hibbett D.S."/>
            <person name="Martin F."/>
        </authorList>
    </citation>
    <scope>NUCLEOTIDE SEQUENCE [LARGE SCALE GENOMIC DNA]</scope>
    <source>
        <strain evidence="3">441</strain>
    </source>
</reference>
<feature type="compositionally biased region" description="Polar residues" evidence="1">
    <location>
        <begin position="159"/>
        <end position="168"/>
    </location>
</feature>
<dbReference type="OrthoDB" id="10506395at2759"/>
<evidence type="ECO:0000313" key="2">
    <source>
        <dbReference type="EMBL" id="KIK14810.1"/>
    </source>
</evidence>
<evidence type="ECO:0000313" key="3">
    <source>
        <dbReference type="Proteomes" id="UP000054018"/>
    </source>
</evidence>
<feature type="region of interest" description="Disordered" evidence="1">
    <location>
        <begin position="117"/>
        <end position="168"/>
    </location>
</feature>
<protein>
    <submittedName>
        <fullName evidence="2">Uncharacterized protein</fullName>
    </submittedName>
</protein>
<accession>A0A0C9XR91</accession>
<dbReference type="EMBL" id="KN833921">
    <property type="protein sequence ID" value="KIK14810.1"/>
    <property type="molecule type" value="Genomic_DNA"/>
</dbReference>
<reference evidence="2 3" key="1">
    <citation type="submission" date="2014-04" db="EMBL/GenBank/DDBJ databases">
        <authorList>
            <consortium name="DOE Joint Genome Institute"/>
            <person name="Kuo A."/>
            <person name="Kohler A."/>
            <person name="Costa M.D."/>
            <person name="Nagy L.G."/>
            <person name="Floudas D."/>
            <person name="Copeland A."/>
            <person name="Barry K.W."/>
            <person name="Cichocki N."/>
            <person name="Veneault-Fourrey C."/>
            <person name="LaButti K."/>
            <person name="Lindquist E.A."/>
            <person name="Lipzen A."/>
            <person name="Lundell T."/>
            <person name="Morin E."/>
            <person name="Murat C."/>
            <person name="Sun H."/>
            <person name="Tunlid A."/>
            <person name="Henrissat B."/>
            <person name="Grigoriev I.V."/>
            <person name="Hibbett D.S."/>
            <person name="Martin F."/>
            <person name="Nordberg H.P."/>
            <person name="Cantor M.N."/>
            <person name="Hua S.X."/>
        </authorList>
    </citation>
    <scope>NUCLEOTIDE SEQUENCE [LARGE SCALE GENOMIC DNA]</scope>
    <source>
        <strain evidence="2 3">441</strain>
    </source>
</reference>
<sequence>TEQVTGNPRAKMEWQYYFRNIVLHYHIVVEGWPMTIPFVNLSSTSSSSSVLEMLMQKWELGSIYWKTLMDGEYNKLRKEQDGQIECSEITEPMHHPHLDKGTKQACCSTGESSHSQAKTYKSAATVDTDDNNNEDPVNSPMQASRPLDSAAYPLHQGNEMASSSTQPP</sequence>
<keyword evidence="3" id="KW-1185">Reference proteome</keyword>